<feature type="domain" description="CHAT" evidence="2">
    <location>
        <begin position="594"/>
        <end position="877"/>
    </location>
</feature>
<protein>
    <submittedName>
        <fullName evidence="3">CHAT domain-containing protein</fullName>
    </submittedName>
</protein>
<accession>A0A551YFD0</accession>
<feature type="repeat" description="TPR" evidence="1">
    <location>
        <begin position="287"/>
        <end position="320"/>
    </location>
</feature>
<organism evidence="3 4">
    <name type="scientific">Microcystis aeruginosa Ma_QC_C_20070703_M131</name>
    <dbReference type="NCBI Taxonomy" id="2486263"/>
    <lineage>
        <taxon>Bacteria</taxon>
        <taxon>Bacillati</taxon>
        <taxon>Cyanobacteriota</taxon>
        <taxon>Cyanophyceae</taxon>
        <taxon>Oscillatoriophycideae</taxon>
        <taxon>Chroococcales</taxon>
        <taxon>Microcystaceae</taxon>
        <taxon>Microcystis</taxon>
    </lineage>
</organism>
<feature type="repeat" description="TPR" evidence="1">
    <location>
        <begin position="327"/>
        <end position="360"/>
    </location>
</feature>
<dbReference type="SMART" id="SM00028">
    <property type="entry name" value="TPR"/>
    <property type="match status" value="9"/>
</dbReference>
<reference evidence="3 4" key="1">
    <citation type="submission" date="2019-01" db="EMBL/GenBank/DDBJ databases">
        <title>Coherence of Microcystis species and biogeography revealed through population genomics.</title>
        <authorList>
            <person name="Perez-Carrascal O.M."/>
            <person name="Terrat Y."/>
            <person name="Giani A."/>
            <person name="Fortin N."/>
            <person name="Tromas N."/>
            <person name="Shapiro B.J."/>
        </authorList>
    </citation>
    <scope>NUCLEOTIDE SEQUENCE [LARGE SCALE GENOMIC DNA]</scope>
    <source>
        <strain evidence="3">Ma_QC_C_20070703_M131</strain>
    </source>
</reference>
<feature type="repeat" description="TPR" evidence="1">
    <location>
        <begin position="47"/>
        <end position="80"/>
    </location>
</feature>
<dbReference type="EMBL" id="SFCA01000057">
    <property type="protein sequence ID" value="TRT59657.1"/>
    <property type="molecule type" value="Genomic_DNA"/>
</dbReference>
<dbReference type="PROSITE" id="PS50005">
    <property type="entry name" value="TPR"/>
    <property type="match status" value="6"/>
</dbReference>
<dbReference type="InterPro" id="IPR011990">
    <property type="entry name" value="TPR-like_helical_dom_sf"/>
</dbReference>
<feature type="repeat" description="TPR" evidence="1">
    <location>
        <begin position="167"/>
        <end position="200"/>
    </location>
</feature>
<dbReference type="SUPFAM" id="SSF48452">
    <property type="entry name" value="TPR-like"/>
    <property type="match status" value="3"/>
</dbReference>
<evidence type="ECO:0000256" key="1">
    <source>
        <dbReference type="PROSITE-ProRule" id="PRU00339"/>
    </source>
</evidence>
<comment type="caution">
    <text evidence="3">The sequence shown here is derived from an EMBL/GenBank/DDBJ whole genome shotgun (WGS) entry which is preliminary data.</text>
</comment>
<feature type="repeat" description="TPR" evidence="1">
    <location>
        <begin position="247"/>
        <end position="280"/>
    </location>
</feature>
<name>A0A551YFD0_MICAE</name>
<keyword evidence="1" id="KW-0802">TPR repeat</keyword>
<dbReference type="Pfam" id="PF12770">
    <property type="entry name" value="CHAT"/>
    <property type="match status" value="1"/>
</dbReference>
<dbReference type="PANTHER" id="PTHR10098">
    <property type="entry name" value="RAPSYN-RELATED"/>
    <property type="match status" value="1"/>
</dbReference>
<dbReference type="Gene3D" id="1.25.40.10">
    <property type="entry name" value="Tetratricopeptide repeat domain"/>
    <property type="match status" value="3"/>
</dbReference>
<evidence type="ECO:0000259" key="2">
    <source>
        <dbReference type="Pfam" id="PF12770"/>
    </source>
</evidence>
<dbReference type="PANTHER" id="PTHR10098:SF108">
    <property type="entry name" value="TETRATRICOPEPTIDE REPEAT PROTEIN 28"/>
    <property type="match status" value="1"/>
</dbReference>
<dbReference type="Proteomes" id="UP000316443">
    <property type="component" value="Unassembled WGS sequence"/>
</dbReference>
<dbReference type="Pfam" id="PF13424">
    <property type="entry name" value="TPR_12"/>
    <property type="match status" value="5"/>
</dbReference>
<dbReference type="AlphaFoldDB" id="A0A551YFD0"/>
<sequence length="879" mass="97745">MPTWLRPLNFFTAILLISLEINPLLTPSVSFSASNVAQTTTDRKAQAARLVQEGDRYYYQGQYQVALEKYQQALAIYQQIADRQQEGVILNNIGFVYTELGQSKQALPFYQQALVIFQELNDLPNQGAALNNIGLSYSYLGENSKSLKFLQQALEIFREVHDRAGEGKTLNIIGGVYRSLGQISEALKFYEQALAIRRELQDRSGEGFSLNNIAEVSSLMGEYPKALDLYQQAITIFKEVNDFTRQSIVLNNIGWIYDRLGQYKKSLDFYEKALVIARNIKNLSLESMALNNMGSAYNNLKDYTNARKSYQEALEITQELNDPSGEAKILSNLGSVDDQLRQYSQALDFYERSLAISRKINERPSEGITLNNLGRVYNSLGEYQKSLELYQQALGIAREVKDRVAEGRTLNNMGRTVLLTGNAAVAEKYLFETINIWESLRPGLTDENKISLLETQTNTYHNLEYALIVQQKSEAALEVTERGRARAFVELLAAKYSETPDPPIQPPNLEQIQQIAQEHEATLVEYSINDFGGQPKLYIWVVKPSGEILFRQLDIQSFAPSLENFVTSTRQSIGVRGRSSIEVVPLDDSEAKNQLKQLHKLLIEPIADLLPSDPNAHVIFMPQGELFLVPFPALQDANGKYLIEKHTILTAPAIQVLDLTQKQRVKVQQANPKGLVVVGNPTMPKVTIKIGEPPEQLNPLPAAENEAITIAKLLNTKALTGNQATKKAILSQLPQARIIHLATHGLLDDFKGLGVPGAIALAPSGNDNGLLTADEILDLKLNAELVVLSACDTGRGRITGDGVIGLSRSLITAGVPSIIVSLWSVPDAPTASLMTEFYRNWQEKKLDKAQALRQAMLTTMKNHPNPKDWAAFTLIGEAE</sequence>
<feature type="repeat" description="TPR" evidence="1">
    <location>
        <begin position="367"/>
        <end position="400"/>
    </location>
</feature>
<proteinExistence type="predicted"/>
<dbReference type="InterPro" id="IPR019734">
    <property type="entry name" value="TPR_rpt"/>
</dbReference>
<evidence type="ECO:0000313" key="4">
    <source>
        <dbReference type="Proteomes" id="UP000316443"/>
    </source>
</evidence>
<gene>
    <name evidence="3" type="ORF">EWV85_04965</name>
</gene>
<dbReference type="InterPro" id="IPR024983">
    <property type="entry name" value="CHAT_dom"/>
</dbReference>
<evidence type="ECO:0000313" key="3">
    <source>
        <dbReference type="EMBL" id="TRT59657.1"/>
    </source>
</evidence>